<reference evidence="3 4" key="1">
    <citation type="submission" date="2024-10" db="EMBL/GenBank/DDBJ databases">
        <title>Updated reference genomes for cyclostephanoid diatoms.</title>
        <authorList>
            <person name="Roberts W.R."/>
            <person name="Alverson A.J."/>
        </authorList>
    </citation>
    <scope>NUCLEOTIDE SEQUENCE [LARGE SCALE GENOMIC DNA]</scope>
    <source>
        <strain evidence="3 4">AJA228-03</strain>
    </source>
</reference>
<comment type="caution">
    <text evidence="3">The sequence shown here is derived from an EMBL/GenBank/DDBJ whole genome shotgun (WGS) entry which is preliminary data.</text>
</comment>
<keyword evidence="2" id="KW-0732">Signal</keyword>
<sequence length="183" mass="18630">MRALPIGVDAYLPLPLALLLLPLIVCSGASQIPTPVPTYNTNYGDGSESISTGFTRTLEPTQDLAVLTGRGQPSRNPTYPPSNDPTAKDFGTDFTVEIPGVDMSEQPGDDGSDDDVGEEEGTAMPTPLETTSPAPVLQATSPQVPVPVPSGGGSRAARSATGALAVAVAAGCATILLYGHVGQ</sequence>
<dbReference type="EMBL" id="JALLPB020000056">
    <property type="protein sequence ID" value="KAL3822749.1"/>
    <property type="molecule type" value="Genomic_DNA"/>
</dbReference>
<feature type="chain" id="PRO_5044801708" evidence="2">
    <location>
        <begin position="30"/>
        <end position="183"/>
    </location>
</feature>
<evidence type="ECO:0000313" key="4">
    <source>
        <dbReference type="Proteomes" id="UP001530377"/>
    </source>
</evidence>
<evidence type="ECO:0000313" key="3">
    <source>
        <dbReference type="EMBL" id="KAL3822749.1"/>
    </source>
</evidence>
<keyword evidence="4" id="KW-1185">Reference proteome</keyword>
<proteinExistence type="predicted"/>
<accession>A0ABD3SDZ9</accession>
<name>A0ABD3SDZ9_9STRA</name>
<organism evidence="3 4">
    <name type="scientific">Cyclostephanos tholiformis</name>
    <dbReference type="NCBI Taxonomy" id="382380"/>
    <lineage>
        <taxon>Eukaryota</taxon>
        <taxon>Sar</taxon>
        <taxon>Stramenopiles</taxon>
        <taxon>Ochrophyta</taxon>
        <taxon>Bacillariophyta</taxon>
        <taxon>Coscinodiscophyceae</taxon>
        <taxon>Thalassiosirophycidae</taxon>
        <taxon>Stephanodiscales</taxon>
        <taxon>Stephanodiscaceae</taxon>
        <taxon>Cyclostephanos</taxon>
    </lineage>
</organism>
<evidence type="ECO:0000256" key="2">
    <source>
        <dbReference type="SAM" id="SignalP"/>
    </source>
</evidence>
<evidence type="ECO:0000256" key="1">
    <source>
        <dbReference type="SAM" id="MobiDB-lite"/>
    </source>
</evidence>
<dbReference type="AlphaFoldDB" id="A0ABD3SDZ9"/>
<gene>
    <name evidence="3" type="ORF">ACHAXA_008052</name>
</gene>
<dbReference type="Proteomes" id="UP001530377">
    <property type="component" value="Unassembled WGS sequence"/>
</dbReference>
<feature type="signal peptide" evidence="2">
    <location>
        <begin position="1"/>
        <end position="29"/>
    </location>
</feature>
<feature type="compositionally biased region" description="Acidic residues" evidence="1">
    <location>
        <begin position="107"/>
        <end position="121"/>
    </location>
</feature>
<feature type="region of interest" description="Disordered" evidence="1">
    <location>
        <begin position="67"/>
        <end position="161"/>
    </location>
</feature>
<protein>
    <submittedName>
        <fullName evidence="3">Uncharacterized protein</fullName>
    </submittedName>
</protein>